<evidence type="ECO:0000313" key="2">
    <source>
        <dbReference type="Proteomes" id="UP000027451"/>
    </source>
</evidence>
<dbReference type="GO" id="GO:0005524">
    <property type="term" value="F:ATP binding"/>
    <property type="evidence" value="ECO:0007669"/>
    <property type="project" value="UniProtKB-KW"/>
</dbReference>
<organism evidence="1 2">
    <name type="scientific">Caballeronia zhejiangensis</name>
    <dbReference type="NCBI Taxonomy" id="871203"/>
    <lineage>
        <taxon>Bacteria</taxon>
        <taxon>Pseudomonadati</taxon>
        <taxon>Pseudomonadota</taxon>
        <taxon>Betaproteobacteria</taxon>
        <taxon>Burkholderiales</taxon>
        <taxon>Burkholderiaceae</taxon>
        <taxon>Caballeronia</taxon>
    </lineage>
</organism>
<sequence length="1117" mass="122954">MSKKTQSLLSEHVKIAQHYQRSIRLDVDLGRMDALEGYLCHSTAHLVLESMSRQLIETNQRAFTWTGPFGGGKSSLALALASAIGRDRSLRAKARESLELDDLRSFDEAMPTKRGGWLVLPVVGKRGSVVREIARSLARGLGQEDLLDLRKVSPASVIESLCAAANERRFDGVMLLIDEMGKFLEASATGGDDVYFFQELAEAAARAAGRVVVVGILHQSFRQYATRLGLDSRDDWAKVQGRFSDISLVAANDEVVELLSRAIETDFPHPSTHEAATVVANAIQRRRPTIGAGLAEKLDGCWPLHPTMAALLGPVSKRQFGQNERSTFGFLASVEPHGFRSFLNEQLVDESSWYRPDHYWDFLRANLEPAILASSDGHRWAQAVEAVERSEARGGSLHISLIKNIAIIDLFRSGSGLTAEEDVLKSLHPTATEAELQQAMSDLDKWRVAIFRKHIGAWSVFEGSDFDIDVAVSQARGSLPALDLELLTRLANLHPVVAKRHYSETGTLRWMSTSLCHLDDVPRMIDRFSPTSGEFGQFVMVLPSREASVRGAKKHCLSFLEAAAKQKYSYPTILGLPLNHARIHELGVELLALQAVQKSRPELEGDSVARRELLARTAVVRTRLEEALREGLTGAIWLGAADEDLKGVRLSALASTIADELYKKAPKVHNELVNRDNLSSNSVKARRDLLHRMLGHEAKETLGLEGYPAERGLYESILASTGLHSFDAENERWGFSVPSGGASRHFAALWRMTAKLFVGHERRVDLSEVYARWSAPPFGVRSGIHPILLLAFINSHKESIAVYKDGMFVPGLSDADIDECLQDPRRFSLRWVTIDQDRAAILTGVASIIGSVTGTRVVADPLEAARGLVSLIMALPAWVKRTQKLSDSARSVRDMLLKASDPHKVLFVDLKTLLSAHTAADYVKELRPAMEKLSSAYDRMLQSVGDRMLEALDSSLADLGSLRKRATGLVGVSGDFRLDAFATRLTTFEGKREDLEGILSLAANKPPRDWNDRDIDVALLAIAEWALRFKQVEALLSVQGRAPTREAFAIVIGAGKESKSVSRTFEISERDLPTVKRIATSLLDQMTGRGLKTEILLAALAQAGMSITENNKDGCHG</sequence>
<dbReference type="SUPFAM" id="SSF52540">
    <property type="entry name" value="P-loop containing nucleoside triphosphate hydrolases"/>
    <property type="match status" value="1"/>
</dbReference>
<keyword evidence="1" id="KW-0547">Nucleotide-binding</keyword>
<reference evidence="1 2" key="1">
    <citation type="submission" date="2014-03" db="EMBL/GenBank/DDBJ databases">
        <title>Draft Genome Sequences of Four Burkholderia Strains.</title>
        <authorList>
            <person name="Liu X.Y."/>
            <person name="Li C.X."/>
            <person name="Xu J.H."/>
        </authorList>
    </citation>
    <scope>NUCLEOTIDE SEQUENCE [LARGE SCALE GENOMIC DNA]</scope>
    <source>
        <strain evidence="1 2">OP-1</strain>
    </source>
</reference>
<dbReference type="Proteomes" id="UP000027451">
    <property type="component" value="Unassembled WGS sequence"/>
</dbReference>
<dbReference type="AlphaFoldDB" id="A0A656QCT9"/>
<dbReference type="InterPro" id="IPR027417">
    <property type="entry name" value="P-loop_NTPase"/>
</dbReference>
<keyword evidence="1" id="KW-0067">ATP-binding</keyword>
<dbReference type="RefSeq" id="WP_034473294.1">
    <property type="nucleotide sequence ID" value="NZ_JFHD01000027.1"/>
</dbReference>
<protein>
    <submittedName>
        <fullName evidence="1">ATP-binding protein</fullName>
    </submittedName>
</protein>
<accession>A0A656QCT9</accession>
<dbReference type="EMBL" id="JFHD01000027">
    <property type="protein sequence ID" value="KDR27147.1"/>
    <property type="molecule type" value="Genomic_DNA"/>
</dbReference>
<evidence type="ECO:0000313" key="1">
    <source>
        <dbReference type="EMBL" id="KDR27147.1"/>
    </source>
</evidence>
<name>A0A656QCT9_9BURK</name>
<keyword evidence="2" id="KW-1185">Reference proteome</keyword>
<gene>
    <name evidence="1" type="ORF">BG60_18225</name>
</gene>
<comment type="caution">
    <text evidence="1">The sequence shown here is derived from an EMBL/GenBank/DDBJ whole genome shotgun (WGS) entry which is preliminary data.</text>
</comment>
<proteinExistence type="predicted"/>